<keyword evidence="4 12" id="KW-0548">Nucleotidyltransferase</keyword>
<comment type="domain">
    <text evidence="12">Contains an N-terminal zinc-binding domain, a central core domain that contains the primase activity, and a C-terminal DnaB-binding domain.</text>
</comment>
<dbReference type="GO" id="GO:0003677">
    <property type="term" value="F:DNA binding"/>
    <property type="evidence" value="ECO:0007669"/>
    <property type="project" value="UniProtKB-KW"/>
</dbReference>
<dbReference type="Pfam" id="PF16730">
    <property type="entry name" value="DnaGprimase_HBD"/>
    <property type="match status" value="1"/>
</dbReference>
<evidence type="ECO:0000313" key="17">
    <source>
        <dbReference type="Proteomes" id="UP000069632"/>
    </source>
</evidence>
<dbReference type="HAMAP" id="MF_00974">
    <property type="entry name" value="DNA_primase_DnaG"/>
    <property type="match status" value="1"/>
</dbReference>
<evidence type="ECO:0000256" key="1">
    <source>
        <dbReference type="ARBA" id="ARBA00022478"/>
    </source>
</evidence>
<dbReference type="OrthoDB" id="9803773at2"/>
<keyword evidence="8 12" id="KW-0862">Zinc</keyword>
<dbReference type="InterPro" id="IPR031988">
    <property type="entry name" value="DnaG_HBD"/>
</dbReference>
<dbReference type="PANTHER" id="PTHR30313:SF2">
    <property type="entry name" value="DNA PRIMASE"/>
    <property type="match status" value="1"/>
</dbReference>
<dbReference type="Gene3D" id="1.10.860.10">
    <property type="entry name" value="DNAb Helicase, Chain A"/>
    <property type="match status" value="1"/>
</dbReference>
<dbReference type="GO" id="GO:0005737">
    <property type="term" value="C:cytoplasm"/>
    <property type="evidence" value="ECO:0007669"/>
    <property type="project" value="TreeGrafter"/>
</dbReference>
<dbReference type="AlphaFoldDB" id="A0A128EBR8"/>
<comment type="similarity">
    <text evidence="12 13">Belongs to the DnaG primase family.</text>
</comment>
<dbReference type="EC" id="2.7.7.101" evidence="12"/>
<dbReference type="Pfam" id="PF13155">
    <property type="entry name" value="Toprim_2"/>
    <property type="match status" value="1"/>
</dbReference>
<comment type="subunit">
    <text evidence="12">Monomer. Interacts with DnaB.</text>
</comment>
<evidence type="ECO:0000256" key="2">
    <source>
        <dbReference type="ARBA" id="ARBA00022515"/>
    </source>
</evidence>
<dbReference type="Gene3D" id="3.90.980.10">
    <property type="entry name" value="DNA primase, catalytic core, N-terminal domain"/>
    <property type="match status" value="1"/>
</dbReference>
<dbReference type="FunFam" id="3.90.580.10:FF:000001">
    <property type="entry name" value="DNA primase"/>
    <property type="match status" value="1"/>
</dbReference>
<evidence type="ECO:0000256" key="7">
    <source>
        <dbReference type="ARBA" id="ARBA00022771"/>
    </source>
</evidence>
<evidence type="ECO:0000313" key="16">
    <source>
        <dbReference type="EMBL" id="CZE46410.1"/>
    </source>
</evidence>
<dbReference type="InterPro" id="IPR030846">
    <property type="entry name" value="DnaG_bac"/>
</dbReference>
<dbReference type="Proteomes" id="UP000069632">
    <property type="component" value="Unassembled WGS sequence"/>
</dbReference>
<dbReference type="InterPro" id="IPR050219">
    <property type="entry name" value="DnaG_primase"/>
</dbReference>
<name>A0A128EBR8_9BACT</name>
<dbReference type="InterPro" id="IPR013264">
    <property type="entry name" value="DNAG_N"/>
</dbReference>
<proteinExistence type="inferred from homology"/>
<keyword evidence="17" id="KW-1185">Reference proteome</keyword>
<comment type="cofactor">
    <cofactor evidence="12 13 14">
        <name>Zn(2+)</name>
        <dbReference type="ChEBI" id="CHEBI:29105"/>
    </cofactor>
    <text evidence="12 13 14">Binds 1 zinc ion per monomer.</text>
</comment>
<keyword evidence="5 12" id="KW-0235">DNA replication</keyword>
<dbReference type="GO" id="GO:0006269">
    <property type="term" value="P:DNA replication, synthesis of primer"/>
    <property type="evidence" value="ECO:0007669"/>
    <property type="project" value="UniProtKB-UniRule"/>
</dbReference>
<dbReference type="GO" id="GO:0008270">
    <property type="term" value="F:zinc ion binding"/>
    <property type="evidence" value="ECO:0007669"/>
    <property type="project" value="UniProtKB-UniRule"/>
</dbReference>
<sequence length="548" mass="61810">MIKEESIQKLLDQVDIVDVVSHYIPLRRSGVNFVGICPFHDDKNPSMSVSSNLGIFHCFSCKAGGNAIKFIMDYEKLSYPEAIEKLAALSNFTLEYSAKGAPVKEEKHILAKVGAYYQSLLYKTPAAIEYLYSRGFDDALIAKFELGYAPTSQNTIHLLENEKIEPNEALDVGIVKQNDRGFYASFVERITFPIKNHTGKIVGFGGRTITNHIAKYVNSPQSRVFDKSQILYAYDVAKKSAYDKKELIITEGYMDTIMLHKAGFTNAIAVLGTALTDKHLPLLRRGDTRIVLCFDGDEAGINAAIKSSRLLTINELDTSVVILPNGLDPADLVQKGDLRGLEKALENRVEAGEFLIKSIISNYEISRPQQKQKALEEVQKYTFELKPVVADAYKGVVSRALNIDINSFFLSKFKRVQNEVKKTQAPNLARKRDYLELEILKTCFMDKDSFKTGLDLCEKEIFATHFDIYEAVFSSQKSQKQVDLLRELAIDDSVNTLNNEKKLYDGIKMLKEKYYQSLLKELAKSSDADKIDKIVKIQKILRRLKGAK</sequence>
<keyword evidence="7 12" id="KW-0863">Zinc-finger</keyword>
<dbReference type="GO" id="GO:1990077">
    <property type="term" value="C:primosome complex"/>
    <property type="evidence" value="ECO:0007669"/>
    <property type="project" value="UniProtKB-KW"/>
</dbReference>
<organism evidence="16 17">
    <name type="scientific">Campylobacter geochelonis</name>
    <dbReference type="NCBI Taxonomy" id="1780362"/>
    <lineage>
        <taxon>Bacteria</taxon>
        <taxon>Pseudomonadati</taxon>
        <taxon>Campylobacterota</taxon>
        <taxon>Epsilonproteobacteria</taxon>
        <taxon>Campylobacterales</taxon>
        <taxon>Campylobacteraceae</taxon>
        <taxon>Campylobacter</taxon>
    </lineage>
</organism>
<feature type="zinc finger region" description="CHC2-type" evidence="12 14">
    <location>
        <begin position="37"/>
        <end position="61"/>
    </location>
</feature>
<keyword evidence="1 12" id="KW-0240">DNA-directed RNA polymerase</keyword>
<feature type="domain" description="Toprim" evidence="15">
    <location>
        <begin position="245"/>
        <end position="328"/>
    </location>
</feature>
<evidence type="ECO:0000256" key="9">
    <source>
        <dbReference type="ARBA" id="ARBA00022842"/>
    </source>
</evidence>
<dbReference type="NCBIfam" id="TIGR01391">
    <property type="entry name" value="dnaG"/>
    <property type="match status" value="1"/>
</dbReference>
<reference evidence="16 17" key="1">
    <citation type="submission" date="2016-02" db="EMBL/GenBank/DDBJ databases">
        <authorList>
            <consortium name="Pathogen Informatics"/>
        </authorList>
    </citation>
    <scope>NUCLEOTIDE SEQUENCE [LARGE SCALE GENOMIC DNA]</scope>
    <source>
        <strain evidence="16 17">RC20</strain>
    </source>
</reference>
<evidence type="ECO:0000256" key="11">
    <source>
        <dbReference type="ARBA" id="ARBA00023163"/>
    </source>
</evidence>
<dbReference type="RefSeq" id="WP_075539964.1">
    <property type="nucleotide sequence ID" value="NZ_CP053844.1"/>
</dbReference>
<dbReference type="PIRSF" id="PIRSF002811">
    <property type="entry name" value="DnaG"/>
    <property type="match status" value="1"/>
</dbReference>
<dbReference type="GO" id="GO:0000428">
    <property type="term" value="C:DNA-directed RNA polymerase complex"/>
    <property type="evidence" value="ECO:0007669"/>
    <property type="project" value="UniProtKB-KW"/>
</dbReference>
<dbReference type="Gene3D" id="3.40.1360.10">
    <property type="match status" value="1"/>
</dbReference>
<evidence type="ECO:0000256" key="4">
    <source>
        <dbReference type="ARBA" id="ARBA00022695"/>
    </source>
</evidence>
<dbReference type="SUPFAM" id="SSF56731">
    <property type="entry name" value="DNA primase core"/>
    <property type="match status" value="1"/>
</dbReference>
<evidence type="ECO:0000256" key="3">
    <source>
        <dbReference type="ARBA" id="ARBA00022679"/>
    </source>
</evidence>
<keyword evidence="6 12" id="KW-0479">Metal-binding</keyword>
<evidence type="ECO:0000256" key="14">
    <source>
        <dbReference type="PIRSR" id="PIRSR002811-1"/>
    </source>
</evidence>
<dbReference type="InterPro" id="IPR016136">
    <property type="entry name" value="DNA_helicase_N/primase_C"/>
</dbReference>
<keyword evidence="9" id="KW-0460">Magnesium</keyword>
<dbReference type="GO" id="GO:0003899">
    <property type="term" value="F:DNA-directed RNA polymerase activity"/>
    <property type="evidence" value="ECO:0007669"/>
    <property type="project" value="UniProtKB-UniRule"/>
</dbReference>
<dbReference type="SMART" id="SM00400">
    <property type="entry name" value="ZnF_CHCC"/>
    <property type="match status" value="1"/>
</dbReference>
<keyword evidence="11 12" id="KW-0804">Transcription</keyword>
<dbReference type="Pfam" id="PF08275">
    <property type="entry name" value="DNAG_N"/>
    <property type="match status" value="1"/>
</dbReference>
<dbReference type="InterPro" id="IPR006295">
    <property type="entry name" value="DNA_primase_DnaG"/>
</dbReference>
<evidence type="ECO:0000256" key="5">
    <source>
        <dbReference type="ARBA" id="ARBA00022705"/>
    </source>
</evidence>
<evidence type="ECO:0000256" key="12">
    <source>
        <dbReference type="HAMAP-Rule" id="MF_00974"/>
    </source>
</evidence>
<dbReference type="Gene3D" id="3.90.580.10">
    <property type="entry name" value="Zinc finger, CHC2-type domain"/>
    <property type="match status" value="1"/>
</dbReference>
<evidence type="ECO:0000256" key="8">
    <source>
        <dbReference type="ARBA" id="ARBA00022833"/>
    </source>
</evidence>
<evidence type="ECO:0000256" key="6">
    <source>
        <dbReference type="ARBA" id="ARBA00022723"/>
    </source>
</evidence>
<dbReference type="CDD" id="cd03364">
    <property type="entry name" value="TOPRIM_DnaG_primases"/>
    <property type="match status" value="1"/>
</dbReference>
<evidence type="ECO:0000256" key="13">
    <source>
        <dbReference type="PIRNR" id="PIRNR002811"/>
    </source>
</evidence>
<comment type="catalytic activity">
    <reaction evidence="12">
        <text>ssDNA + n NTP = ssDNA/pppN(pN)n-1 hybrid + (n-1) diphosphate.</text>
        <dbReference type="EC" id="2.7.7.101"/>
    </reaction>
</comment>
<dbReference type="SMART" id="SM00493">
    <property type="entry name" value="TOPRIM"/>
    <property type="match status" value="1"/>
</dbReference>
<protein>
    <recommendedName>
        <fullName evidence="12 13">DNA primase</fullName>
        <ecNumber evidence="12">2.7.7.101</ecNumber>
    </recommendedName>
</protein>
<dbReference type="PROSITE" id="PS50880">
    <property type="entry name" value="TOPRIM"/>
    <property type="match status" value="1"/>
</dbReference>
<dbReference type="InterPro" id="IPR037068">
    <property type="entry name" value="DNA_primase_core_N_sf"/>
</dbReference>
<keyword evidence="2 12" id="KW-0639">Primosome</keyword>
<keyword evidence="3 12" id="KW-0808">Transferase</keyword>
<comment type="function">
    <text evidence="12 13">RNA polymerase that catalyzes the synthesis of short RNA molecules used as primers for DNA polymerase during DNA replication.</text>
</comment>
<dbReference type="InterPro" id="IPR036977">
    <property type="entry name" value="DNA_primase_Znf_CHC2"/>
</dbReference>
<keyword evidence="10 12" id="KW-0238">DNA-binding</keyword>
<evidence type="ECO:0000256" key="10">
    <source>
        <dbReference type="ARBA" id="ARBA00023125"/>
    </source>
</evidence>
<dbReference type="InterPro" id="IPR002694">
    <property type="entry name" value="Znf_CHC2"/>
</dbReference>
<dbReference type="PANTHER" id="PTHR30313">
    <property type="entry name" value="DNA PRIMASE"/>
    <property type="match status" value="1"/>
</dbReference>
<dbReference type="SUPFAM" id="SSF57783">
    <property type="entry name" value="Zinc beta-ribbon"/>
    <property type="match status" value="1"/>
</dbReference>
<accession>A0A128EBR8</accession>
<dbReference type="InterPro" id="IPR006171">
    <property type="entry name" value="TOPRIM_dom"/>
</dbReference>
<dbReference type="InterPro" id="IPR034151">
    <property type="entry name" value="TOPRIM_DnaG_bac"/>
</dbReference>
<evidence type="ECO:0000259" key="15">
    <source>
        <dbReference type="PROSITE" id="PS50880"/>
    </source>
</evidence>
<dbReference type="EMBL" id="FIZP01000001">
    <property type="protein sequence ID" value="CZE46410.1"/>
    <property type="molecule type" value="Genomic_DNA"/>
</dbReference>
<gene>
    <name evidence="12 16" type="primary">dnaG</name>
    <name evidence="16" type="ORF">ERS672216_00354</name>
</gene>
<dbReference type="Pfam" id="PF01807">
    <property type="entry name" value="Zn_ribbon_DnaG"/>
    <property type="match status" value="1"/>
</dbReference>